<dbReference type="AlphaFoldDB" id="A0AAW1PE95"/>
<name>A0AAW1PE95_9CHLO</name>
<evidence type="ECO:0000313" key="2">
    <source>
        <dbReference type="EMBL" id="KAK9806806.1"/>
    </source>
</evidence>
<dbReference type="EMBL" id="JALJOR010000013">
    <property type="protein sequence ID" value="KAK9806806.1"/>
    <property type="molecule type" value="Genomic_DNA"/>
</dbReference>
<gene>
    <name evidence="2" type="ORF">WJX72_003497</name>
</gene>
<evidence type="ECO:0000313" key="3">
    <source>
        <dbReference type="Proteomes" id="UP001489004"/>
    </source>
</evidence>
<comment type="caution">
    <text evidence="2">The sequence shown here is derived from an EMBL/GenBank/DDBJ whole genome shotgun (WGS) entry which is preliminary data.</text>
</comment>
<sequence length="190" mass="20828">MGAPGEGQEEWRKPGNQSHRPTRAERVAHCAALRPVVELVILLSGKDSTTHSSVSTPEPSVASLVDELWSLQYQVPGVLCGAAGPCLISPRPPSNQDHKPQTWDLGVHFRFGSEQAACAFQQHSRFQTLWSAHVDKLCSSKLLAVFSSDVPAELEAIFRRGEDFQLGRRCAHTGEALGPPRILPVTWLVF</sequence>
<protein>
    <submittedName>
        <fullName evidence="2">Uncharacterized protein</fullName>
    </submittedName>
</protein>
<dbReference type="Proteomes" id="UP001489004">
    <property type="component" value="Unassembled WGS sequence"/>
</dbReference>
<keyword evidence="3" id="KW-1185">Reference proteome</keyword>
<organism evidence="2 3">
    <name type="scientific">[Myrmecia] bisecta</name>
    <dbReference type="NCBI Taxonomy" id="41462"/>
    <lineage>
        <taxon>Eukaryota</taxon>
        <taxon>Viridiplantae</taxon>
        <taxon>Chlorophyta</taxon>
        <taxon>core chlorophytes</taxon>
        <taxon>Trebouxiophyceae</taxon>
        <taxon>Trebouxiales</taxon>
        <taxon>Trebouxiaceae</taxon>
        <taxon>Myrmecia</taxon>
    </lineage>
</organism>
<feature type="region of interest" description="Disordered" evidence="1">
    <location>
        <begin position="1"/>
        <end position="24"/>
    </location>
</feature>
<proteinExistence type="predicted"/>
<reference evidence="2 3" key="1">
    <citation type="journal article" date="2024" name="Nat. Commun.">
        <title>Phylogenomics reveals the evolutionary origins of lichenization in chlorophyte algae.</title>
        <authorList>
            <person name="Puginier C."/>
            <person name="Libourel C."/>
            <person name="Otte J."/>
            <person name="Skaloud P."/>
            <person name="Haon M."/>
            <person name="Grisel S."/>
            <person name="Petersen M."/>
            <person name="Berrin J.G."/>
            <person name="Delaux P.M."/>
            <person name="Dal Grande F."/>
            <person name="Keller J."/>
        </authorList>
    </citation>
    <scope>NUCLEOTIDE SEQUENCE [LARGE SCALE GENOMIC DNA]</scope>
    <source>
        <strain evidence="2 3">SAG 2043</strain>
    </source>
</reference>
<evidence type="ECO:0000256" key="1">
    <source>
        <dbReference type="SAM" id="MobiDB-lite"/>
    </source>
</evidence>
<accession>A0AAW1PE95</accession>